<evidence type="ECO:0000256" key="6">
    <source>
        <dbReference type="PIRSR" id="PIRSR600223-1"/>
    </source>
</evidence>
<dbReference type="PROSITE" id="PS00761">
    <property type="entry name" value="SPASE_I_3"/>
    <property type="match status" value="1"/>
</dbReference>
<protein>
    <recommendedName>
        <fullName evidence="4 7">Signal peptidase I</fullName>
        <ecNumber evidence="4 7">3.4.21.89</ecNumber>
    </recommendedName>
</protein>
<comment type="similarity">
    <text evidence="3 7">Belongs to the peptidase S26 family.</text>
</comment>
<dbReference type="Gene3D" id="2.10.109.10">
    <property type="entry name" value="Umud Fragment, subunit A"/>
    <property type="match status" value="1"/>
</dbReference>
<dbReference type="HOGENOM" id="CLU_028723_5_3_9"/>
<evidence type="ECO:0000256" key="4">
    <source>
        <dbReference type="ARBA" id="ARBA00013208"/>
    </source>
</evidence>
<evidence type="ECO:0000259" key="9">
    <source>
        <dbReference type="Pfam" id="PF10502"/>
    </source>
</evidence>
<sequence length="218" mass="24597">MENGGMEQQTIQEEEKQQQEPQKSSFLSDVAEILETVFVSIFVVILLFAYVVRPVTVDGDSMRETLHDKDRLLMSDLLYTPKYGDIVIVNNTHSYLYDEDGNLVEGNGLPQEKRLIKRIIATGGQEINIDFATGEVTVDGEVLDEPYIRELTANQEDGFASYPVTVPEGYYFVMGDNRNNSTDSRSQFVGFVPRDAILGKAIFRISPDDFGSIYKNMK</sequence>
<accession>U2LKV9</accession>
<dbReference type="InterPro" id="IPR019533">
    <property type="entry name" value="Peptidase_S26"/>
</dbReference>
<comment type="subcellular location">
    <subcellularLocation>
        <location evidence="2">Cell membrane</location>
        <topology evidence="2">Single-pass type II membrane protein</topology>
    </subcellularLocation>
    <subcellularLocation>
        <location evidence="7">Membrane</location>
        <topology evidence="7">Single-pass type II membrane protein</topology>
    </subcellularLocation>
</comment>
<evidence type="ECO:0000313" key="10">
    <source>
        <dbReference type="EMBL" id="ERJ90124.1"/>
    </source>
</evidence>
<feature type="transmembrane region" description="Helical" evidence="7">
    <location>
        <begin position="33"/>
        <end position="52"/>
    </location>
</feature>
<keyword evidence="7" id="KW-0472">Membrane</keyword>
<keyword evidence="7" id="KW-1133">Transmembrane helix</keyword>
<dbReference type="PRINTS" id="PR00727">
    <property type="entry name" value="LEADERPTASE"/>
</dbReference>
<evidence type="ECO:0000313" key="11">
    <source>
        <dbReference type="Proteomes" id="UP000016662"/>
    </source>
</evidence>
<dbReference type="InterPro" id="IPR019758">
    <property type="entry name" value="Pept_S26A_signal_pept_1_CS"/>
</dbReference>
<dbReference type="PATRIC" id="fig|411473.3.peg.2396"/>
<dbReference type="PANTHER" id="PTHR43390">
    <property type="entry name" value="SIGNAL PEPTIDASE I"/>
    <property type="match status" value="1"/>
</dbReference>
<feature type="domain" description="Peptidase S26" evidence="9">
    <location>
        <begin position="31"/>
        <end position="205"/>
    </location>
</feature>
<feature type="region of interest" description="Disordered" evidence="8">
    <location>
        <begin position="1"/>
        <end position="23"/>
    </location>
</feature>
<evidence type="ECO:0000256" key="5">
    <source>
        <dbReference type="ARBA" id="ARBA00022801"/>
    </source>
</evidence>
<feature type="active site" evidence="6">
    <location>
        <position position="61"/>
    </location>
</feature>
<dbReference type="NCBIfam" id="TIGR02227">
    <property type="entry name" value="sigpep_I_bact"/>
    <property type="match status" value="1"/>
</dbReference>
<evidence type="ECO:0000256" key="3">
    <source>
        <dbReference type="ARBA" id="ARBA00009370"/>
    </source>
</evidence>
<evidence type="ECO:0000256" key="2">
    <source>
        <dbReference type="ARBA" id="ARBA00004401"/>
    </source>
</evidence>
<dbReference type="EC" id="3.4.21.89" evidence="4 7"/>
<dbReference type="SUPFAM" id="SSF51306">
    <property type="entry name" value="LexA/Signal peptidase"/>
    <property type="match status" value="1"/>
</dbReference>
<dbReference type="GO" id="GO:0006465">
    <property type="term" value="P:signal peptide processing"/>
    <property type="evidence" value="ECO:0007669"/>
    <property type="project" value="InterPro"/>
</dbReference>
<dbReference type="CDD" id="cd06530">
    <property type="entry name" value="S26_SPase_I"/>
    <property type="match status" value="1"/>
</dbReference>
<dbReference type="PANTHER" id="PTHR43390:SF1">
    <property type="entry name" value="CHLOROPLAST PROCESSING PEPTIDASE"/>
    <property type="match status" value="1"/>
</dbReference>
<dbReference type="STRING" id="411473.RUMCAL_02861"/>
<name>U2LKV9_9FIRM</name>
<keyword evidence="5 7" id="KW-0378">Hydrolase</keyword>
<dbReference type="GO" id="GO:0004252">
    <property type="term" value="F:serine-type endopeptidase activity"/>
    <property type="evidence" value="ECO:0007669"/>
    <property type="project" value="InterPro"/>
</dbReference>
<keyword evidence="11" id="KW-1185">Reference proteome</keyword>
<feature type="active site" evidence="6">
    <location>
        <position position="117"/>
    </location>
</feature>
<reference evidence="10 11" key="1">
    <citation type="submission" date="2013-07" db="EMBL/GenBank/DDBJ databases">
        <authorList>
            <person name="Weinstock G."/>
            <person name="Sodergren E."/>
            <person name="Wylie T."/>
            <person name="Fulton L."/>
            <person name="Fulton R."/>
            <person name="Fronick C."/>
            <person name="O'Laughlin M."/>
            <person name="Godfrey J."/>
            <person name="Miner T."/>
            <person name="Herter B."/>
            <person name="Appelbaum E."/>
            <person name="Cordes M."/>
            <person name="Lek S."/>
            <person name="Wollam A."/>
            <person name="Pepin K.H."/>
            <person name="Palsikar V.B."/>
            <person name="Mitreva M."/>
            <person name="Wilson R.K."/>
        </authorList>
    </citation>
    <scope>NUCLEOTIDE SEQUENCE [LARGE SCALE GENOMIC DNA]</scope>
    <source>
        <strain evidence="10 11">ATCC 27760</strain>
    </source>
</reference>
<dbReference type="AlphaFoldDB" id="U2LKV9"/>
<gene>
    <name evidence="10" type="ORF">RUMCAL_02861</name>
</gene>
<dbReference type="GO" id="GO:0005886">
    <property type="term" value="C:plasma membrane"/>
    <property type="evidence" value="ECO:0007669"/>
    <property type="project" value="UniProtKB-SubCell"/>
</dbReference>
<dbReference type="Pfam" id="PF10502">
    <property type="entry name" value="Peptidase_S26"/>
    <property type="match status" value="1"/>
</dbReference>
<dbReference type="eggNOG" id="COG0681">
    <property type="taxonomic scope" value="Bacteria"/>
</dbReference>
<keyword evidence="7" id="KW-0812">Transmembrane</keyword>
<dbReference type="Proteomes" id="UP000016662">
    <property type="component" value="Unassembled WGS sequence"/>
</dbReference>
<dbReference type="GO" id="GO:0009003">
    <property type="term" value="F:signal peptidase activity"/>
    <property type="evidence" value="ECO:0007669"/>
    <property type="project" value="UniProtKB-EC"/>
</dbReference>
<dbReference type="EMBL" id="AWVF01000366">
    <property type="protein sequence ID" value="ERJ90124.1"/>
    <property type="molecule type" value="Genomic_DNA"/>
</dbReference>
<dbReference type="InterPro" id="IPR036286">
    <property type="entry name" value="LexA/Signal_pep-like_sf"/>
</dbReference>
<evidence type="ECO:0000256" key="1">
    <source>
        <dbReference type="ARBA" id="ARBA00000677"/>
    </source>
</evidence>
<evidence type="ECO:0000256" key="7">
    <source>
        <dbReference type="RuleBase" id="RU362042"/>
    </source>
</evidence>
<comment type="catalytic activity">
    <reaction evidence="1 7">
        <text>Cleavage of hydrophobic, N-terminal signal or leader sequences from secreted and periplasmic proteins.</text>
        <dbReference type="EC" id="3.4.21.89"/>
    </reaction>
</comment>
<proteinExistence type="inferred from homology"/>
<organism evidence="10 11">
    <name type="scientific">Ruminococcus callidus ATCC 27760</name>
    <dbReference type="NCBI Taxonomy" id="411473"/>
    <lineage>
        <taxon>Bacteria</taxon>
        <taxon>Bacillati</taxon>
        <taxon>Bacillota</taxon>
        <taxon>Clostridia</taxon>
        <taxon>Eubacteriales</taxon>
        <taxon>Oscillospiraceae</taxon>
        <taxon>Ruminococcus</taxon>
    </lineage>
</organism>
<evidence type="ECO:0000256" key="8">
    <source>
        <dbReference type="SAM" id="MobiDB-lite"/>
    </source>
</evidence>
<dbReference type="InterPro" id="IPR000223">
    <property type="entry name" value="Pept_S26A_signal_pept_1"/>
</dbReference>
<comment type="caution">
    <text evidence="10">The sequence shown here is derived from an EMBL/GenBank/DDBJ whole genome shotgun (WGS) entry which is preliminary data.</text>
</comment>
<keyword evidence="7" id="KW-0645">Protease</keyword>